<organism evidence="5 6">
    <name type="scientific">Streptomyces mangrovisoli</name>
    <dbReference type="NCBI Taxonomy" id="1428628"/>
    <lineage>
        <taxon>Bacteria</taxon>
        <taxon>Bacillati</taxon>
        <taxon>Actinomycetota</taxon>
        <taxon>Actinomycetes</taxon>
        <taxon>Kitasatosporales</taxon>
        <taxon>Streptomycetaceae</taxon>
        <taxon>Streptomyces</taxon>
    </lineage>
</organism>
<protein>
    <recommendedName>
        <fullName evidence="7">Oxidoreductase</fullName>
    </recommendedName>
</protein>
<dbReference type="InterPro" id="IPR036250">
    <property type="entry name" value="AcylCo_DH-like_C"/>
</dbReference>
<dbReference type="InterPro" id="IPR009100">
    <property type="entry name" value="AcylCoA_DH/oxidase_NM_dom_sf"/>
</dbReference>
<dbReference type="PANTHER" id="PTHR48083:SF19">
    <property type="entry name" value="FLAVIN-DEPENDENT MONOOXYGENASE, OXYGENASE SUBUNIT HSAA"/>
    <property type="match status" value="1"/>
</dbReference>
<dbReference type="InterPro" id="IPR013107">
    <property type="entry name" value="Acyl-CoA_DH_C"/>
</dbReference>
<dbReference type="SUPFAM" id="SSF47203">
    <property type="entry name" value="Acyl-CoA dehydrogenase C-terminal domain-like"/>
    <property type="match status" value="1"/>
</dbReference>
<sequence length="430" mass="45697">MNVTEQDTSPAESVLQRFVPEATLTPAARHMRRAVAEFVPEMRADATTAEQRRALTDKVSGHLADLGVFDLGTPVEHGGLAAGARDLAEVLREVARGDGSAGWLTATAANNHMLALAYPPEAVKEIFTSGTDPKGPRLVGASVFARKVGKARRADGGWQVSGRWGFASGCRTAEWAMVGADFTHEDGRPGRGLALIPRSAYEILDDWQVSGMAATSSNTIVATDDVFVPEHHFLDLAHLPARMNGLRERYQGVAFTWGEQARIVVITLQLAAVALGMAEGALETLVAQAPRRTPFNLPYPTIADSPGTQIATGRVAARVDVARAVIERIADGIDRISADGLDVTPVEATRLHMDLVLAIRLASDAIADAEETLGTSSAALSNPVQRYHRDVRVLASHGAIRFDPLAELTGKDALGRTVAPTFAGGLPDVS</sequence>
<dbReference type="InterPro" id="IPR050741">
    <property type="entry name" value="Acyl-CoA_dehydrogenase"/>
</dbReference>
<dbReference type="Proteomes" id="UP000034196">
    <property type="component" value="Unassembled WGS sequence"/>
</dbReference>
<dbReference type="SUPFAM" id="SSF56645">
    <property type="entry name" value="Acyl-CoA dehydrogenase NM domain-like"/>
    <property type="match status" value="1"/>
</dbReference>
<feature type="domain" description="Acyl-CoA dehydrogenase/oxidase N-terminal" evidence="3">
    <location>
        <begin position="26"/>
        <end position="109"/>
    </location>
</feature>
<dbReference type="RefSeq" id="WP_052743048.1">
    <property type="nucleotide sequence ID" value="NZ_LAVA02000066.1"/>
</dbReference>
<dbReference type="EMBL" id="LAVA02000066">
    <property type="protein sequence ID" value="OIJ65014.1"/>
    <property type="molecule type" value="Genomic_DNA"/>
</dbReference>
<keyword evidence="1" id="KW-0560">Oxidoreductase</keyword>
<dbReference type="GO" id="GO:0050660">
    <property type="term" value="F:flavin adenine dinucleotide binding"/>
    <property type="evidence" value="ECO:0007669"/>
    <property type="project" value="InterPro"/>
</dbReference>
<evidence type="ECO:0000259" key="3">
    <source>
        <dbReference type="Pfam" id="PF02771"/>
    </source>
</evidence>
<dbReference type="Gene3D" id="2.40.110.10">
    <property type="entry name" value="Butyryl-CoA Dehydrogenase, subunit A, domain 2"/>
    <property type="match status" value="1"/>
</dbReference>
<evidence type="ECO:0008006" key="7">
    <source>
        <dbReference type="Google" id="ProtNLM"/>
    </source>
</evidence>
<dbReference type="STRING" id="1428628.WN71_025780"/>
<dbReference type="Gene3D" id="1.20.140.10">
    <property type="entry name" value="Butyryl-CoA Dehydrogenase, subunit A, domain 3"/>
    <property type="match status" value="1"/>
</dbReference>
<dbReference type="OrthoDB" id="3404950at2"/>
<dbReference type="AlphaFoldDB" id="A0A1J4NV57"/>
<dbReference type="InterPro" id="IPR013786">
    <property type="entry name" value="AcylCoA_DH/ox_N"/>
</dbReference>
<proteinExistence type="inferred from homology"/>
<comment type="caution">
    <text evidence="5">The sequence shown here is derived from an EMBL/GenBank/DDBJ whole genome shotgun (WGS) entry which is preliminary data.</text>
</comment>
<dbReference type="Pfam" id="PF02771">
    <property type="entry name" value="Acyl-CoA_dh_N"/>
    <property type="match status" value="1"/>
</dbReference>
<dbReference type="Gene3D" id="1.10.540.10">
    <property type="entry name" value="Acyl-CoA dehydrogenase/oxidase, N-terminal domain"/>
    <property type="match status" value="1"/>
</dbReference>
<evidence type="ECO:0000256" key="2">
    <source>
        <dbReference type="ARBA" id="ARBA00049661"/>
    </source>
</evidence>
<dbReference type="InterPro" id="IPR046373">
    <property type="entry name" value="Acyl-CoA_Oxase/DH_mid-dom_sf"/>
</dbReference>
<dbReference type="PIRSF" id="PIRSF016578">
    <property type="entry name" value="HsaA"/>
    <property type="match status" value="1"/>
</dbReference>
<feature type="domain" description="Acyl-CoA dehydrogenase C-terminal" evidence="4">
    <location>
        <begin position="270"/>
        <end position="400"/>
    </location>
</feature>
<accession>A0A1J4NV57</accession>
<dbReference type="Pfam" id="PF08028">
    <property type="entry name" value="Acyl-CoA_dh_2"/>
    <property type="match status" value="1"/>
</dbReference>
<dbReference type="PANTHER" id="PTHR48083">
    <property type="entry name" value="MEDIUM-CHAIN SPECIFIC ACYL-COA DEHYDROGENASE, MITOCHONDRIAL-RELATED"/>
    <property type="match status" value="1"/>
</dbReference>
<comment type="similarity">
    <text evidence="2">Belongs to the HpaH/HsaA monooxygenase family.</text>
</comment>
<evidence type="ECO:0000256" key="1">
    <source>
        <dbReference type="ARBA" id="ARBA00023002"/>
    </source>
</evidence>
<dbReference type="GO" id="GO:0016712">
    <property type="term" value="F:oxidoreductase activity, acting on paired donors, with incorporation or reduction of molecular oxygen, reduced flavin or flavoprotein as one donor, and incorporation of one atom of oxygen"/>
    <property type="evidence" value="ECO:0007669"/>
    <property type="project" value="TreeGrafter"/>
</dbReference>
<reference evidence="5" key="1">
    <citation type="submission" date="2016-10" db="EMBL/GenBank/DDBJ databases">
        <title>Genome sequence of Streptomyces mangrovisoli MUSC 149.</title>
        <authorList>
            <person name="Lee L.-H."/>
            <person name="Ser H.-L."/>
        </authorList>
    </citation>
    <scope>NUCLEOTIDE SEQUENCE [LARGE SCALE GENOMIC DNA]</scope>
    <source>
        <strain evidence="5">MUSC 149</strain>
    </source>
</reference>
<evidence type="ECO:0000313" key="6">
    <source>
        <dbReference type="Proteomes" id="UP000034196"/>
    </source>
</evidence>
<gene>
    <name evidence="5" type="ORF">WN71_025780</name>
</gene>
<name>A0A1J4NV57_9ACTN</name>
<dbReference type="GO" id="GO:0033539">
    <property type="term" value="P:fatty acid beta-oxidation using acyl-CoA dehydrogenase"/>
    <property type="evidence" value="ECO:0007669"/>
    <property type="project" value="TreeGrafter"/>
</dbReference>
<evidence type="ECO:0000259" key="4">
    <source>
        <dbReference type="Pfam" id="PF08028"/>
    </source>
</evidence>
<dbReference type="InterPro" id="IPR037069">
    <property type="entry name" value="AcylCoA_DH/ox_N_sf"/>
</dbReference>
<evidence type="ECO:0000313" key="5">
    <source>
        <dbReference type="EMBL" id="OIJ65014.1"/>
    </source>
</evidence>
<dbReference type="GO" id="GO:0005737">
    <property type="term" value="C:cytoplasm"/>
    <property type="evidence" value="ECO:0007669"/>
    <property type="project" value="TreeGrafter"/>
</dbReference>
<dbReference type="GO" id="GO:0003995">
    <property type="term" value="F:acyl-CoA dehydrogenase activity"/>
    <property type="evidence" value="ECO:0007669"/>
    <property type="project" value="TreeGrafter"/>
</dbReference>
<keyword evidence="6" id="KW-1185">Reference proteome</keyword>